<accession>A0A517DVN4</accession>
<dbReference type="GO" id="GO:0046653">
    <property type="term" value="P:tetrahydrofolate metabolic process"/>
    <property type="evidence" value="ECO:0007669"/>
    <property type="project" value="TreeGrafter"/>
</dbReference>
<dbReference type="EMBL" id="CP036259">
    <property type="protein sequence ID" value="QDR81424.1"/>
    <property type="molecule type" value="Genomic_DNA"/>
</dbReference>
<dbReference type="GO" id="GO:0050667">
    <property type="term" value="P:homocysteine metabolic process"/>
    <property type="evidence" value="ECO:0007669"/>
    <property type="project" value="TreeGrafter"/>
</dbReference>
<dbReference type="GO" id="GO:0008705">
    <property type="term" value="F:methionine synthase activity"/>
    <property type="evidence" value="ECO:0007669"/>
    <property type="project" value="UniProtKB-EC"/>
</dbReference>
<dbReference type="InterPro" id="IPR036724">
    <property type="entry name" value="Cobalamin-bd_sf"/>
</dbReference>
<dbReference type="GO" id="GO:0032259">
    <property type="term" value="P:methylation"/>
    <property type="evidence" value="ECO:0007669"/>
    <property type="project" value="UniProtKB-KW"/>
</dbReference>
<evidence type="ECO:0000259" key="4">
    <source>
        <dbReference type="PROSITE" id="PS51337"/>
    </source>
</evidence>
<feature type="domain" description="B12-binding N-terminal" evidence="4">
    <location>
        <begin position="1"/>
        <end position="86"/>
    </location>
</feature>
<dbReference type="GO" id="GO:0005829">
    <property type="term" value="C:cytosol"/>
    <property type="evidence" value="ECO:0007669"/>
    <property type="project" value="TreeGrafter"/>
</dbReference>
<dbReference type="RefSeq" id="WP_144350914.1">
    <property type="nucleotide sequence ID" value="NZ_CP036259.1"/>
</dbReference>
<dbReference type="Pfam" id="PF02310">
    <property type="entry name" value="B12-binding"/>
    <property type="match status" value="1"/>
</dbReference>
<dbReference type="Gene3D" id="3.40.50.280">
    <property type="entry name" value="Cobalamin-binding domain"/>
    <property type="match status" value="1"/>
</dbReference>
<organism evidence="5 6">
    <name type="scientific">Sporomusa termitida</name>
    <dbReference type="NCBI Taxonomy" id="2377"/>
    <lineage>
        <taxon>Bacteria</taxon>
        <taxon>Bacillati</taxon>
        <taxon>Bacillota</taxon>
        <taxon>Negativicutes</taxon>
        <taxon>Selenomonadales</taxon>
        <taxon>Sporomusaceae</taxon>
        <taxon>Sporomusa</taxon>
    </lineage>
</organism>
<dbReference type="InterPro" id="IPR006158">
    <property type="entry name" value="Cobalamin-bd"/>
</dbReference>
<gene>
    <name evidence="5" type="primary">metH_6</name>
    <name evidence="5" type="ORF">SPTER_28040</name>
</gene>
<dbReference type="InterPro" id="IPR003759">
    <property type="entry name" value="Cbl-bd_cap"/>
</dbReference>
<dbReference type="AlphaFoldDB" id="A0A517DVN4"/>
<sequence>MSKIDLVKAVTELEEDLVIAGVNEQAAAGVPAIEILAQLQAGMEGVGKLYEAGDYYLSELIMSAEVFANAAALLGSALADSGESKTIGTVILGTVKDDIHDIGKNIVSTILSCNGFKVVDVGVDAPIETFVEAVKTHKPDVVGMFCLLTTAFDVMKETVAAVKATGIKTTVLVGGGPVDENVATWCSADGYCKNAYDAVEMSKKASGAVA</sequence>
<dbReference type="GO" id="GO:0046872">
    <property type="term" value="F:metal ion binding"/>
    <property type="evidence" value="ECO:0007669"/>
    <property type="project" value="UniProtKB-KW"/>
</dbReference>
<evidence type="ECO:0000313" key="5">
    <source>
        <dbReference type="EMBL" id="QDR81424.1"/>
    </source>
</evidence>
<dbReference type="PANTHER" id="PTHR45833">
    <property type="entry name" value="METHIONINE SYNTHASE"/>
    <property type="match status" value="1"/>
</dbReference>
<evidence type="ECO:0000259" key="3">
    <source>
        <dbReference type="PROSITE" id="PS51332"/>
    </source>
</evidence>
<proteinExistence type="predicted"/>
<dbReference type="GO" id="GO:0031419">
    <property type="term" value="F:cobalamin binding"/>
    <property type="evidence" value="ECO:0007669"/>
    <property type="project" value="InterPro"/>
</dbReference>
<evidence type="ECO:0000256" key="2">
    <source>
        <dbReference type="ARBA" id="ARBA00023285"/>
    </source>
</evidence>
<dbReference type="PROSITE" id="PS51337">
    <property type="entry name" value="B12_BINDING_NTER"/>
    <property type="match status" value="1"/>
</dbReference>
<dbReference type="PANTHER" id="PTHR45833:SF1">
    <property type="entry name" value="METHIONINE SYNTHASE"/>
    <property type="match status" value="1"/>
</dbReference>
<reference evidence="5 6" key="1">
    <citation type="submission" date="2019-02" db="EMBL/GenBank/DDBJ databases">
        <title>Closed genome of Sporomusa termitida DSM 4440.</title>
        <authorList>
            <person name="Poehlein A."/>
            <person name="Daniel R."/>
        </authorList>
    </citation>
    <scope>NUCLEOTIDE SEQUENCE [LARGE SCALE GENOMIC DNA]</scope>
    <source>
        <strain evidence="5 6">DSM 4440</strain>
    </source>
</reference>
<dbReference type="SUPFAM" id="SSF52242">
    <property type="entry name" value="Cobalamin (vitamin B12)-binding domain"/>
    <property type="match status" value="1"/>
</dbReference>
<name>A0A517DVN4_9FIRM</name>
<dbReference type="EC" id="2.1.1.13" evidence="5"/>
<dbReference type="OrthoDB" id="9783599at2"/>
<dbReference type="InterPro" id="IPR036594">
    <property type="entry name" value="Meth_synthase_dom"/>
</dbReference>
<keyword evidence="1" id="KW-0479">Metal-binding</keyword>
<keyword evidence="2" id="KW-0170">Cobalt</keyword>
<evidence type="ECO:0000256" key="1">
    <source>
        <dbReference type="ARBA" id="ARBA00022723"/>
    </source>
</evidence>
<dbReference type="KEGG" id="sted:SPTER_28040"/>
<dbReference type="PROSITE" id="PS51332">
    <property type="entry name" value="B12_BINDING"/>
    <property type="match status" value="1"/>
</dbReference>
<keyword evidence="5" id="KW-0808">Transferase</keyword>
<feature type="domain" description="B12-binding" evidence="3">
    <location>
        <begin position="87"/>
        <end position="210"/>
    </location>
</feature>
<evidence type="ECO:0000313" key="6">
    <source>
        <dbReference type="Proteomes" id="UP000320776"/>
    </source>
</evidence>
<dbReference type="Gene3D" id="1.10.1240.10">
    <property type="entry name" value="Methionine synthase domain"/>
    <property type="match status" value="1"/>
</dbReference>
<dbReference type="SMART" id="SM01018">
    <property type="entry name" value="B12-binding_2"/>
    <property type="match status" value="1"/>
</dbReference>
<dbReference type="Proteomes" id="UP000320776">
    <property type="component" value="Chromosome"/>
</dbReference>
<dbReference type="Pfam" id="PF02607">
    <property type="entry name" value="B12-binding_2"/>
    <property type="match status" value="1"/>
</dbReference>
<keyword evidence="6" id="KW-1185">Reference proteome</keyword>
<keyword evidence="5" id="KW-0489">Methyltransferase</keyword>
<dbReference type="SUPFAM" id="SSF47644">
    <property type="entry name" value="Methionine synthase domain"/>
    <property type="match status" value="1"/>
</dbReference>
<dbReference type="InterPro" id="IPR050554">
    <property type="entry name" value="Met_Synthase/Corrinoid"/>
</dbReference>
<protein>
    <submittedName>
        <fullName evidence="5">Methionine synthase</fullName>
        <ecNumber evidence="5">2.1.1.13</ecNumber>
    </submittedName>
</protein>